<evidence type="ECO:0000256" key="6">
    <source>
        <dbReference type="SAM" id="Phobius"/>
    </source>
</evidence>
<gene>
    <name evidence="7" type="ORF">ATE48_04135</name>
</gene>
<keyword evidence="3 6" id="KW-0812">Transmembrane</keyword>
<comment type="subcellular location">
    <subcellularLocation>
        <location evidence="1">Cell membrane</location>
        <topology evidence="1">Multi-pass membrane protein</topology>
    </subcellularLocation>
</comment>
<evidence type="ECO:0000256" key="3">
    <source>
        <dbReference type="ARBA" id="ARBA00022692"/>
    </source>
</evidence>
<evidence type="ECO:0000256" key="1">
    <source>
        <dbReference type="ARBA" id="ARBA00004651"/>
    </source>
</evidence>
<keyword evidence="5 6" id="KW-0472">Membrane</keyword>
<keyword evidence="8" id="KW-1185">Reference proteome</keyword>
<dbReference type="STRING" id="1759059.ATE48_04135"/>
<keyword evidence="4 6" id="KW-1133">Transmembrane helix</keyword>
<accession>A0A1B1AF20</accession>
<keyword evidence="2" id="KW-1003">Cell membrane</keyword>
<dbReference type="AlphaFoldDB" id="A0A1B1AF20"/>
<dbReference type="GO" id="GO:0005886">
    <property type="term" value="C:plasma membrane"/>
    <property type="evidence" value="ECO:0007669"/>
    <property type="project" value="UniProtKB-SubCell"/>
</dbReference>
<name>A0A1B1AF20_9PROT</name>
<dbReference type="InParanoid" id="A0A1B1AF20"/>
<dbReference type="InterPro" id="IPR017039">
    <property type="entry name" value="Virul_fac_BrkB"/>
</dbReference>
<dbReference type="Pfam" id="PF03631">
    <property type="entry name" value="Virul_fac_BrkB"/>
    <property type="match status" value="1"/>
</dbReference>
<dbReference type="EMBL" id="CP013244">
    <property type="protein sequence ID" value="ANP45160.1"/>
    <property type="molecule type" value="Genomic_DNA"/>
</dbReference>
<protein>
    <submittedName>
        <fullName evidence="7">Uncharacterized protein</fullName>
    </submittedName>
</protein>
<evidence type="ECO:0000256" key="5">
    <source>
        <dbReference type="ARBA" id="ARBA00023136"/>
    </source>
</evidence>
<reference evidence="7 8" key="1">
    <citation type="submission" date="2015-11" db="EMBL/GenBank/DDBJ databases">
        <title>Whole-Genome Sequence of Candidatus Oderbacter manganicum from the National Park Lower Oder Valley, Germany.</title>
        <authorList>
            <person name="Braun B."/>
            <person name="Liere K."/>
            <person name="Szewzyk U."/>
        </authorList>
    </citation>
    <scope>NUCLEOTIDE SEQUENCE [LARGE SCALE GENOMIC DNA]</scope>
    <source>
        <strain evidence="7 8">OTSz_A_272</strain>
    </source>
</reference>
<dbReference type="KEGG" id="cbot:ATE48_04135"/>
<sequence length="164" mass="17302">MTADACPTTPAPATDPWSLSPSQWWCVLQGVTATAERANLALISAGVAFFGLAAVIPGIAAVVAFVGLFGDPAWIGDQIRALGGVAPDAVVAIIHEQITRLLSQSSDSLAWGALFNLVLALWSALQGTRWVLMALTAVNRRAEKKTDLRALHRGGHVPAVRTWP</sequence>
<evidence type="ECO:0000256" key="4">
    <source>
        <dbReference type="ARBA" id="ARBA00022989"/>
    </source>
</evidence>
<proteinExistence type="predicted"/>
<evidence type="ECO:0000313" key="8">
    <source>
        <dbReference type="Proteomes" id="UP000092498"/>
    </source>
</evidence>
<feature type="transmembrane region" description="Helical" evidence="6">
    <location>
        <begin position="109"/>
        <end position="132"/>
    </location>
</feature>
<organism evidence="7 8">
    <name type="scientific">Candidatus Viadribacter manganicus</name>
    <dbReference type="NCBI Taxonomy" id="1759059"/>
    <lineage>
        <taxon>Bacteria</taxon>
        <taxon>Pseudomonadati</taxon>
        <taxon>Pseudomonadota</taxon>
        <taxon>Alphaproteobacteria</taxon>
        <taxon>Hyphomonadales</taxon>
        <taxon>Hyphomonadaceae</taxon>
        <taxon>Candidatus Viadribacter</taxon>
    </lineage>
</organism>
<evidence type="ECO:0000313" key="7">
    <source>
        <dbReference type="EMBL" id="ANP45160.1"/>
    </source>
</evidence>
<evidence type="ECO:0000256" key="2">
    <source>
        <dbReference type="ARBA" id="ARBA00022475"/>
    </source>
</evidence>
<dbReference type="Proteomes" id="UP000092498">
    <property type="component" value="Chromosome"/>
</dbReference>
<dbReference type="RefSeq" id="WP_066768085.1">
    <property type="nucleotide sequence ID" value="NZ_CP013244.1"/>
</dbReference>
<feature type="transmembrane region" description="Helical" evidence="6">
    <location>
        <begin position="47"/>
        <end position="69"/>
    </location>
</feature>